<dbReference type="Proteomes" id="UP000184079">
    <property type="component" value="Unassembled WGS sequence"/>
</dbReference>
<sequence>MPIDQVHDLQKVYRKLLDRMARPGKLANLQAFQEKVDYEVACHDATLLIAMTLLDGEVSFHVISENKQPVEEKIAAYTLARHASMEEADFIIVLQDATEASIIEGMATCKTGNLVDPQYSATWVMESQTPLSNQPQLLLTGPGIERQTDLHTSFAPSIWQARSEAVQEYPLGIDLIFTDDIMQIACVPRTTTVSVQEVE</sequence>
<dbReference type="EMBL" id="FQXD01000007">
    <property type="protein sequence ID" value="SHH44351.1"/>
    <property type="molecule type" value="Genomic_DNA"/>
</dbReference>
<protein>
    <submittedName>
        <fullName evidence="1">Alpha-D-ribose 1-methylphosphonate 5-triphosphate synthase subunit PhnH</fullName>
    </submittedName>
</protein>
<dbReference type="NCBIfam" id="TIGR03292">
    <property type="entry name" value="PhnH_redo"/>
    <property type="match status" value="1"/>
</dbReference>
<dbReference type="InterPro" id="IPR038058">
    <property type="entry name" value="PhnH-like_sp"/>
</dbReference>
<evidence type="ECO:0000313" key="2">
    <source>
        <dbReference type="Proteomes" id="UP000184079"/>
    </source>
</evidence>
<accession>A0A1M5T0N6</accession>
<evidence type="ECO:0000313" key="1">
    <source>
        <dbReference type="EMBL" id="SHH44351.1"/>
    </source>
</evidence>
<dbReference type="AlphaFoldDB" id="A0A1M5T0N6"/>
<dbReference type="GO" id="GO:0019634">
    <property type="term" value="P:organic phosphonate metabolic process"/>
    <property type="evidence" value="ECO:0007669"/>
    <property type="project" value="InterPro"/>
</dbReference>
<dbReference type="OrthoDB" id="154477at2"/>
<dbReference type="RefSeq" id="WP_073008092.1">
    <property type="nucleotide sequence ID" value="NZ_FQXD01000007.1"/>
</dbReference>
<reference evidence="2" key="1">
    <citation type="submission" date="2016-11" db="EMBL/GenBank/DDBJ databases">
        <authorList>
            <person name="Varghese N."/>
            <person name="Submissions S."/>
        </authorList>
    </citation>
    <scope>NUCLEOTIDE SEQUENCE [LARGE SCALE GENOMIC DNA]</scope>
    <source>
        <strain evidence="2">CGMCC 1.6496</strain>
    </source>
</reference>
<dbReference type="InterPro" id="IPR008772">
    <property type="entry name" value="Phosphonate_metab_PhnH"/>
</dbReference>
<gene>
    <name evidence="1" type="ORF">SAMN05421807_10775</name>
</gene>
<dbReference type="Pfam" id="PF05845">
    <property type="entry name" value="PhnH"/>
    <property type="match status" value="1"/>
</dbReference>
<organism evidence="1 2">
    <name type="scientific">Virgibacillus chiguensis</name>
    <dbReference type="NCBI Taxonomy" id="411959"/>
    <lineage>
        <taxon>Bacteria</taxon>
        <taxon>Bacillati</taxon>
        <taxon>Bacillota</taxon>
        <taxon>Bacilli</taxon>
        <taxon>Bacillales</taxon>
        <taxon>Bacillaceae</taxon>
        <taxon>Virgibacillus</taxon>
    </lineage>
</organism>
<name>A0A1M5T0N6_9BACI</name>
<proteinExistence type="predicted"/>
<dbReference type="PIRSF" id="PIRSF020680">
    <property type="entry name" value="PhnH"/>
    <property type="match status" value="1"/>
</dbReference>
<keyword evidence="2" id="KW-1185">Reference proteome</keyword>
<dbReference type="Gene3D" id="3.40.50.11310">
    <property type="entry name" value="Bacterial phosphonate metabolism protein PhnH"/>
    <property type="match status" value="1"/>
</dbReference>
<dbReference type="SUPFAM" id="SSF159709">
    <property type="entry name" value="PhnH-like"/>
    <property type="match status" value="1"/>
</dbReference>